<dbReference type="Proteomes" id="UP000054785">
    <property type="component" value="Unassembled WGS sequence"/>
</dbReference>
<dbReference type="AlphaFoldDB" id="A0A0W0U7C9"/>
<protein>
    <submittedName>
        <fullName evidence="2">Component of SufBCD complex</fullName>
    </submittedName>
</protein>
<keyword evidence="3" id="KW-1185">Reference proteome</keyword>
<dbReference type="InterPro" id="IPR037284">
    <property type="entry name" value="SUF_FeS_clus_asmbl_SufBD_sf"/>
</dbReference>
<organism evidence="2 3">
    <name type="scientific">Legionella geestiana</name>
    <dbReference type="NCBI Taxonomy" id="45065"/>
    <lineage>
        <taxon>Bacteria</taxon>
        <taxon>Pseudomonadati</taxon>
        <taxon>Pseudomonadota</taxon>
        <taxon>Gammaproteobacteria</taxon>
        <taxon>Legionellales</taxon>
        <taxon>Legionellaceae</taxon>
        <taxon>Legionella</taxon>
    </lineage>
</organism>
<sequence>MNESVEWYAERARALTHPDGFSALRQAGLAAFEQAGWPTRAIEAWKYTPADFMQSARFMPACGSETEPDVLPSWCNDGICLQFVNGRLQPIDESLLPAGVKVMPLKDALHTDNLPVTDYLGRIMQPASGFEAYNAAMLNAGVCIYLAPFVRLEKPLILCHWQDRGFEAVYLRHLVIASPGSDATVVEYYASDSVEACHTNAVSELALEADARLAHYTLRADGTHTRHVGHTFARVMRGARFESHTFGLGGKLVRRDVDIRLEGEGASCLQNGVFMPREGEHIDHHTRVEHQVGGCESVQDYRGVLNGKCRGVFNGRVVVAKGADRTRALQNNRNLLLSTDAEIDTLPQLEIFADDVSCSHGATVGQLDRDALFYLQARGLSLEDARALLVRGFVTENLRNTHPLLRTWLSTQLTGGEV</sequence>
<dbReference type="PANTHER" id="PTHR43575:SF1">
    <property type="entry name" value="PROTEIN ABCI7, CHLOROPLASTIC"/>
    <property type="match status" value="1"/>
</dbReference>
<feature type="domain" description="SUF system FeS cluster assembly SufBD core" evidence="1">
    <location>
        <begin position="167"/>
        <end position="393"/>
    </location>
</feature>
<dbReference type="SUPFAM" id="SSF101960">
    <property type="entry name" value="Stabilizer of iron transporter SufD"/>
    <property type="match status" value="1"/>
</dbReference>
<dbReference type="PATRIC" id="fig|45065.4.peg.506"/>
<dbReference type="InterPro" id="IPR011542">
    <property type="entry name" value="SUF_FeS_clus_asmbl_SufD"/>
</dbReference>
<dbReference type="RefSeq" id="WP_028386636.1">
    <property type="nucleotide sequence ID" value="NZ_CAAAHN010000004.1"/>
</dbReference>
<dbReference type="STRING" id="45065.Lgee_0473"/>
<dbReference type="InterPro" id="IPR055346">
    <property type="entry name" value="Fe-S_cluster_assembly_SufBD"/>
</dbReference>
<proteinExistence type="predicted"/>
<dbReference type="NCBIfam" id="TIGR01981">
    <property type="entry name" value="sufD"/>
    <property type="match status" value="1"/>
</dbReference>
<dbReference type="GO" id="GO:0016226">
    <property type="term" value="P:iron-sulfur cluster assembly"/>
    <property type="evidence" value="ECO:0007669"/>
    <property type="project" value="InterPro"/>
</dbReference>
<reference evidence="2 3" key="1">
    <citation type="submission" date="2015-11" db="EMBL/GenBank/DDBJ databases">
        <title>Genomic analysis of 38 Legionella species identifies large and diverse effector repertoires.</title>
        <authorList>
            <person name="Burstein D."/>
            <person name="Amaro F."/>
            <person name="Zusman T."/>
            <person name="Lifshitz Z."/>
            <person name="Cohen O."/>
            <person name="Gilbert J.A."/>
            <person name="Pupko T."/>
            <person name="Shuman H.A."/>
            <person name="Segal G."/>
        </authorList>
    </citation>
    <scope>NUCLEOTIDE SEQUENCE [LARGE SCALE GENOMIC DNA]</scope>
    <source>
        <strain evidence="2 3">ATCC 49504</strain>
    </source>
</reference>
<name>A0A0W0U7C9_9GAMM</name>
<evidence type="ECO:0000313" key="3">
    <source>
        <dbReference type="Proteomes" id="UP000054785"/>
    </source>
</evidence>
<dbReference type="PANTHER" id="PTHR43575">
    <property type="entry name" value="PROTEIN ABCI7, CHLOROPLASTIC"/>
    <property type="match status" value="1"/>
</dbReference>
<comment type="caution">
    <text evidence="2">The sequence shown here is derived from an EMBL/GenBank/DDBJ whole genome shotgun (WGS) entry which is preliminary data.</text>
</comment>
<accession>A0A0W0U7C9</accession>
<dbReference type="EMBL" id="LNYC01000009">
    <property type="protein sequence ID" value="KTD03816.1"/>
    <property type="molecule type" value="Genomic_DNA"/>
</dbReference>
<evidence type="ECO:0000259" key="1">
    <source>
        <dbReference type="Pfam" id="PF01458"/>
    </source>
</evidence>
<gene>
    <name evidence="2" type="primary">sufD</name>
    <name evidence="2" type="ORF">Lgee_0473</name>
</gene>
<dbReference type="Pfam" id="PF01458">
    <property type="entry name" value="SUFBD_core"/>
    <property type="match status" value="1"/>
</dbReference>
<dbReference type="OrthoDB" id="9768262at2"/>
<dbReference type="InterPro" id="IPR000825">
    <property type="entry name" value="SUF_FeS_clus_asmbl_SufBD_core"/>
</dbReference>
<evidence type="ECO:0000313" key="2">
    <source>
        <dbReference type="EMBL" id="KTD03816.1"/>
    </source>
</evidence>